<evidence type="ECO:0000256" key="2">
    <source>
        <dbReference type="SAM" id="MobiDB-lite"/>
    </source>
</evidence>
<evidence type="ECO:0000313" key="4">
    <source>
        <dbReference type="Proteomes" id="UP000789595"/>
    </source>
</evidence>
<organism evidence="3 4">
    <name type="scientific">Pelagomonas calceolata</name>
    <dbReference type="NCBI Taxonomy" id="35677"/>
    <lineage>
        <taxon>Eukaryota</taxon>
        <taxon>Sar</taxon>
        <taxon>Stramenopiles</taxon>
        <taxon>Ochrophyta</taxon>
        <taxon>Pelagophyceae</taxon>
        <taxon>Pelagomonadales</taxon>
        <taxon>Pelagomonadaceae</taxon>
        <taxon>Pelagomonas</taxon>
    </lineage>
</organism>
<evidence type="ECO:0000256" key="1">
    <source>
        <dbReference type="ARBA" id="ARBA00022896"/>
    </source>
</evidence>
<gene>
    <name evidence="3" type="ORF">PECAL_1P26440</name>
</gene>
<keyword evidence="4" id="KW-1185">Reference proteome</keyword>
<dbReference type="PANTHER" id="PTHR24014">
    <property type="entry name" value="2-OXOGLUTARATE AND IRON-DEPENDENT OXYGENASE DOMAIN-CONTAINING PROTEIN 2"/>
    <property type="match status" value="1"/>
</dbReference>
<sequence>MATHALRQDPGGMTDLLSSKQYGSPKAREVIEARRGRRLKTEAERNEWRDVQEPKPAHMEAQFAVKKRGLDTPPSYANNLPLKGWHRHIVLRGEIIGPHDRVVCHWPPFDPIAEDPTRRKLLRSKAEVAEWLACCNAQLYLDRFSFDVQECLSQWPSEEDGLILTKNRGKLPPLLGQLPPQRSGPHNNDKAKFEEQEIFVANALGFPIDRYFEYVDEPTFRWTHHEFLKTLRHSVRDDIARQCREEKERRQNVDKLFEREKRLCFRHALFAKHGRAIDDEDDGPGTLAVEASFVNEDGMNLLYHCASTHAKSELFELSPHIAEVTRDVFQFPLLNEDYCSHLASVARQFRAKARQHCSHLPGDTARAPARICLDKLGLSEEIASELIKRVARPLAARLFPGIGETLDHHVAFFDTRAETMRQQQPMDAPVFNENRGEEIFDHKLEDEAEIVLDICLESKSVEGFLPSRSFHGTDEEPVHPSVEVSHHQVGSALLYDGTMRHSRIVGGPEQLHLVIWCRSMPFRELNSYEGGEDYREYGSLAHEYNEAGVPGPTYSNYDGEEEGGVLLDGEERIYVEREKPPFRLERPQRKVVEIKGYDEVGPLPYDPQNPPPEFRRTFFDEGHTREDLYMPTPRERENFKEFWRERNEELQRKAVNGTLKPDEDILGALLERADEEGGVQGVQYKMRSVPLKPGEKVNEEPPKVRFDQEDDFDNRFGEGLKFGEY</sequence>
<accession>A0A8J2S9G8</accession>
<proteinExistence type="predicted"/>
<dbReference type="Proteomes" id="UP000789595">
    <property type="component" value="Unassembled WGS sequence"/>
</dbReference>
<name>A0A8J2S9G8_9STRA</name>
<feature type="region of interest" description="Disordered" evidence="2">
    <location>
        <begin position="686"/>
        <end position="711"/>
    </location>
</feature>
<dbReference type="PANTHER" id="PTHR24014:SF4">
    <property type="entry name" value="2-OXOGLUTARATE AND IRON-DEPENDENT OXYGENASE DOMAIN-CONTAINING PROTEIN 2"/>
    <property type="match status" value="1"/>
</dbReference>
<reference evidence="3" key="1">
    <citation type="submission" date="2021-11" db="EMBL/GenBank/DDBJ databases">
        <authorList>
            <consortium name="Genoscope - CEA"/>
            <person name="William W."/>
        </authorList>
    </citation>
    <scope>NUCLEOTIDE SEQUENCE</scope>
</reference>
<dbReference type="OrthoDB" id="10586932at2759"/>
<comment type="caution">
    <text evidence="3">The sequence shown here is derived from an EMBL/GenBank/DDBJ whole genome shotgun (WGS) entry which is preliminary data.</text>
</comment>
<feature type="region of interest" description="Disordered" evidence="2">
    <location>
        <begin position="1"/>
        <end position="28"/>
    </location>
</feature>
<protein>
    <submittedName>
        <fullName evidence="3">Uncharacterized protein</fullName>
    </submittedName>
</protein>
<dbReference type="GO" id="GO:0031418">
    <property type="term" value="F:L-ascorbic acid binding"/>
    <property type="evidence" value="ECO:0007669"/>
    <property type="project" value="UniProtKB-KW"/>
</dbReference>
<keyword evidence="1" id="KW-0847">Vitamin C</keyword>
<evidence type="ECO:0000313" key="3">
    <source>
        <dbReference type="EMBL" id="CAH0366168.1"/>
    </source>
</evidence>
<feature type="compositionally biased region" description="Basic and acidic residues" evidence="2">
    <location>
        <begin position="693"/>
        <end position="711"/>
    </location>
</feature>
<dbReference type="AlphaFoldDB" id="A0A8J2S9G8"/>
<dbReference type="EMBL" id="CAKKNE010000001">
    <property type="protein sequence ID" value="CAH0366168.1"/>
    <property type="molecule type" value="Genomic_DNA"/>
</dbReference>